<evidence type="ECO:0000256" key="2">
    <source>
        <dbReference type="ARBA" id="ARBA00023128"/>
    </source>
</evidence>
<feature type="compositionally biased region" description="Polar residues" evidence="4">
    <location>
        <begin position="44"/>
        <end position="63"/>
    </location>
</feature>
<evidence type="ECO:0000256" key="1">
    <source>
        <dbReference type="ARBA" id="ARBA00004173"/>
    </source>
</evidence>
<keyword evidence="6" id="KW-1185">Reference proteome</keyword>
<protein>
    <submittedName>
        <fullName evidence="5">Uncharacterized protein</fullName>
    </submittedName>
</protein>
<evidence type="ECO:0000256" key="4">
    <source>
        <dbReference type="SAM" id="MobiDB-lite"/>
    </source>
</evidence>
<feature type="non-terminal residue" evidence="5">
    <location>
        <position position="100"/>
    </location>
</feature>
<dbReference type="InParanoid" id="F8PQ22"/>
<proteinExistence type="inferred from homology"/>
<dbReference type="Pfam" id="PF10937">
    <property type="entry name" value="Kgd4-YMR31"/>
    <property type="match status" value="1"/>
</dbReference>
<feature type="region of interest" description="Disordered" evidence="4">
    <location>
        <begin position="26"/>
        <end position="63"/>
    </location>
</feature>
<sequence length="100" mass="11276">MHPSLRLFSAKAHQPLIRFVGKRSWPSAVEPSHPHPAAPPDYSKSFSELSENHQAPATNHVASESSNTAAQVYQEFWEAPSRFWQPRSRELEDAEIDAVL</sequence>
<dbReference type="HOGENOM" id="CLU_129439_3_0_1"/>
<evidence type="ECO:0000313" key="6">
    <source>
        <dbReference type="Proteomes" id="UP000008063"/>
    </source>
</evidence>
<comment type="similarity">
    <text evidence="3">Belongs to the alpha-ketoglutarate dehydrogenase component 4 family.</text>
</comment>
<dbReference type="GO" id="GO:0005739">
    <property type="term" value="C:mitochondrion"/>
    <property type="evidence" value="ECO:0007669"/>
    <property type="project" value="UniProtKB-SubCell"/>
</dbReference>
<dbReference type="Proteomes" id="UP000008063">
    <property type="component" value="Unassembled WGS sequence"/>
</dbReference>
<gene>
    <name evidence="5" type="ORF">SERLA73DRAFT_85167</name>
</gene>
<evidence type="ECO:0000256" key="3">
    <source>
        <dbReference type="ARBA" id="ARBA00043970"/>
    </source>
</evidence>
<dbReference type="AlphaFoldDB" id="F8PQ22"/>
<dbReference type="GO" id="GO:0006103">
    <property type="term" value="P:2-oxoglutarate metabolic process"/>
    <property type="evidence" value="ECO:0007669"/>
    <property type="project" value="InterPro"/>
</dbReference>
<keyword evidence="2" id="KW-0496">Mitochondrion</keyword>
<reference evidence="6" key="1">
    <citation type="journal article" date="2011" name="Science">
        <title>The plant cell wall-decomposing machinery underlies the functional diversity of forest fungi.</title>
        <authorList>
            <person name="Eastwood D.C."/>
            <person name="Floudas D."/>
            <person name="Binder M."/>
            <person name="Majcherczyk A."/>
            <person name="Schneider P."/>
            <person name="Aerts A."/>
            <person name="Asiegbu F.O."/>
            <person name="Baker S.E."/>
            <person name="Barry K."/>
            <person name="Bendiksby M."/>
            <person name="Blumentritt M."/>
            <person name="Coutinho P.M."/>
            <person name="Cullen D."/>
            <person name="de Vries R.P."/>
            <person name="Gathman A."/>
            <person name="Goodell B."/>
            <person name="Henrissat B."/>
            <person name="Ihrmark K."/>
            <person name="Kauserud H."/>
            <person name="Kohler A."/>
            <person name="LaButti K."/>
            <person name="Lapidus A."/>
            <person name="Lavin J.L."/>
            <person name="Lee Y.-H."/>
            <person name="Lindquist E."/>
            <person name="Lilly W."/>
            <person name="Lucas S."/>
            <person name="Morin E."/>
            <person name="Murat C."/>
            <person name="Oguiza J.A."/>
            <person name="Park J."/>
            <person name="Pisabarro A.G."/>
            <person name="Riley R."/>
            <person name="Rosling A."/>
            <person name="Salamov A."/>
            <person name="Schmidt O."/>
            <person name="Schmutz J."/>
            <person name="Skrede I."/>
            <person name="Stenlid J."/>
            <person name="Wiebenga A."/>
            <person name="Xie X."/>
            <person name="Kuees U."/>
            <person name="Hibbett D.S."/>
            <person name="Hoffmeister D."/>
            <person name="Hoegberg N."/>
            <person name="Martin F."/>
            <person name="Grigoriev I.V."/>
            <person name="Watkinson S.C."/>
        </authorList>
    </citation>
    <scope>NUCLEOTIDE SEQUENCE [LARGE SCALE GENOMIC DNA]</scope>
    <source>
        <strain evidence="6">strain S7.3</strain>
    </source>
</reference>
<dbReference type="OMA" id="NFWEAPE"/>
<accession>F8PQ22</accession>
<name>F8PQ22_SERL3</name>
<dbReference type="EMBL" id="GL945477">
    <property type="protein sequence ID" value="EGO01487.1"/>
    <property type="molecule type" value="Genomic_DNA"/>
</dbReference>
<evidence type="ECO:0000313" key="5">
    <source>
        <dbReference type="EMBL" id="EGO01487.1"/>
    </source>
</evidence>
<comment type="subcellular location">
    <subcellularLocation>
        <location evidence="1">Mitochondrion</location>
    </subcellularLocation>
</comment>
<dbReference type="InterPro" id="IPR020373">
    <property type="entry name" value="Kgd4/YMR-31"/>
</dbReference>
<dbReference type="OrthoDB" id="2116030at2759"/>
<organism evidence="6">
    <name type="scientific">Serpula lacrymans var. lacrymans (strain S7.3)</name>
    <name type="common">Dry rot fungus</name>
    <dbReference type="NCBI Taxonomy" id="936435"/>
    <lineage>
        <taxon>Eukaryota</taxon>
        <taxon>Fungi</taxon>
        <taxon>Dikarya</taxon>
        <taxon>Basidiomycota</taxon>
        <taxon>Agaricomycotina</taxon>
        <taxon>Agaricomycetes</taxon>
        <taxon>Agaricomycetidae</taxon>
        <taxon>Boletales</taxon>
        <taxon>Coniophorineae</taxon>
        <taxon>Serpulaceae</taxon>
        <taxon>Serpula</taxon>
    </lineage>
</organism>